<protein>
    <recommendedName>
        <fullName evidence="1">Amidohydrolase 3 domain-containing protein</fullName>
    </recommendedName>
</protein>
<dbReference type="SUPFAM" id="SSF51556">
    <property type="entry name" value="Metallo-dependent hydrolases"/>
    <property type="match status" value="1"/>
</dbReference>
<dbReference type="Gene3D" id="3.20.20.140">
    <property type="entry name" value="Metal-dependent hydrolases"/>
    <property type="match status" value="1"/>
</dbReference>
<proteinExistence type="predicted"/>
<dbReference type="InterPro" id="IPR032466">
    <property type="entry name" value="Metal_Hydrolase"/>
</dbReference>
<dbReference type="AlphaFoldDB" id="A0A366INX8"/>
<evidence type="ECO:0000313" key="2">
    <source>
        <dbReference type="EMBL" id="RBP74775.1"/>
    </source>
</evidence>
<accession>A0A366INX8</accession>
<comment type="caution">
    <text evidence="2">The sequence shown here is derived from an EMBL/GenBank/DDBJ whole genome shotgun (WGS) entry which is preliminary data.</text>
</comment>
<dbReference type="GO" id="GO:0016810">
    <property type="term" value="F:hydrolase activity, acting on carbon-nitrogen (but not peptide) bonds"/>
    <property type="evidence" value="ECO:0007669"/>
    <property type="project" value="InterPro"/>
</dbReference>
<dbReference type="Pfam" id="PF07969">
    <property type="entry name" value="Amidohydro_3"/>
    <property type="match status" value="1"/>
</dbReference>
<organism evidence="2 3">
    <name type="scientific">Brevibacterium celere</name>
    <dbReference type="NCBI Taxonomy" id="225845"/>
    <lineage>
        <taxon>Bacteria</taxon>
        <taxon>Bacillati</taxon>
        <taxon>Actinomycetota</taxon>
        <taxon>Actinomycetes</taxon>
        <taxon>Micrococcales</taxon>
        <taxon>Brevibacteriaceae</taxon>
        <taxon>Brevibacterium</taxon>
    </lineage>
</organism>
<dbReference type="EMBL" id="QNSB01000001">
    <property type="protein sequence ID" value="RBP74775.1"/>
    <property type="molecule type" value="Genomic_DNA"/>
</dbReference>
<dbReference type="CDD" id="cd01300">
    <property type="entry name" value="YtcJ_like"/>
    <property type="match status" value="1"/>
</dbReference>
<dbReference type="InterPro" id="IPR011059">
    <property type="entry name" value="Metal-dep_hydrolase_composite"/>
</dbReference>
<evidence type="ECO:0000313" key="3">
    <source>
        <dbReference type="Proteomes" id="UP000253509"/>
    </source>
</evidence>
<dbReference type="InterPro" id="IPR013108">
    <property type="entry name" value="Amidohydro_3"/>
</dbReference>
<evidence type="ECO:0000259" key="1">
    <source>
        <dbReference type="Pfam" id="PF07969"/>
    </source>
</evidence>
<feature type="domain" description="Amidohydrolase 3" evidence="1">
    <location>
        <begin position="54"/>
        <end position="540"/>
    </location>
</feature>
<sequence length="548" mass="59372">MQSPRVREILIVNAVVHTMNSRSATCDSLLMRDGKIAAVGDERSVRAHATDDAEVVNGAGRAVVPGFIDAHNHMSIAAFEPVAVDCSTPPLSTVDEVLETIEEHCRTLPNGQWVRGFGFNAARVSEMRGPNRYELDEVAPENPFLLMESNCHAGHANSAALTAVGITECAPEPWGGQIERDRNGVPTGSLFEAAVNSALAASWDEFFLANPDQAVDLIEAKAREYLAVGITAIGDACVTTSAAQLYRTVNDEGRLPITVHQLHGGDQFFSQQDLRRTDIIERIQGNESHLLRGGAMKIFVDRAYPDGAARHQLHDGCTTHVGTPFYSPAEVRDLAVTAAAKGIDLAIHGMGNCAVDSVIGAYEEVRRKVGDDPTLRLEHAFIAEKAQAPRLASAGIELVANPGLAHEDGLFFNEWRGQGQEHLKVLPIRSMIDAGVRVSFASDHPCGTYSPAEIMWASVARQHYTGALIDPDEAVTPLEALQAYTINPAHASGRAHEEGSLEVGKRANVLIVDRDPLSCTSEELRHLQVDLTFVDGRLVHDRLRPRAQ</sequence>
<dbReference type="Gene3D" id="2.30.40.10">
    <property type="entry name" value="Urease, subunit C, domain 1"/>
    <property type="match status" value="1"/>
</dbReference>
<dbReference type="Gene3D" id="3.10.310.70">
    <property type="match status" value="1"/>
</dbReference>
<dbReference type="PANTHER" id="PTHR22642:SF2">
    <property type="entry name" value="PROTEIN LONG AFTER FAR-RED 3"/>
    <property type="match status" value="1"/>
</dbReference>
<name>A0A366INX8_9MICO</name>
<gene>
    <name evidence="2" type="ORF">DFO65_101501</name>
</gene>
<dbReference type="Proteomes" id="UP000253509">
    <property type="component" value="Unassembled WGS sequence"/>
</dbReference>
<reference evidence="2 3" key="1">
    <citation type="submission" date="2018-06" db="EMBL/GenBank/DDBJ databases">
        <title>Freshwater and sediment microbial communities from various areas in North America, analyzing microbe dynamics in response to fracking.</title>
        <authorList>
            <person name="Lamendella R."/>
        </authorList>
    </citation>
    <scope>NUCLEOTIDE SEQUENCE [LARGE SCALE GENOMIC DNA]</scope>
    <source>
        <strain evidence="2 3">3b_TX</strain>
    </source>
</reference>
<keyword evidence="3" id="KW-1185">Reference proteome</keyword>
<dbReference type="SUPFAM" id="SSF51338">
    <property type="entry name" value="Composite domain of metallo-dependent hydrolases"/>
    <property type="match status" value="1"/>
</dbReference>
<dbReference type="InterPro" id="IPR033932">
    <property type="entry name" value="YtcJ-like"/>
</dbReference>
<dbReference type="PANTHER" id="PTHR22642">
    <property type="entry name" value="IMIDAZOLONEPROPIONASE"/>
    <property type="match status" value="1"/>
</dbReference>